<dbReference type="Proteomes" id="UP001369815">
    <property type="component" value="Unassembled WGS sequence"/>
</dbReference>
<dbReference type="EC" id="2.7.7.7" evidence="11"/>
<comment type="subcellular location">
    <subcellularLocation>
        <location evidence="1 11">Nucleus</location>
    </subcellularLocation>
</comment>
<evidence type="ECO:0000256" key="9">
    <source>
        <dbReference type="ARBA" id="ARBA00023242"/>
    </source>
</evidence>
<dbReference type="InterPro" id="IPR027421">
    <property type="entry name" value="DNA_pol_lamdba_lyase_dom_sf"/>
</dbReference>
<dbReference type="InterPro" id="IPR043519">
    <property type="entry name" value="NT_sf"/>
</dbReference>
<keyword evidence="7 11" id="KW-0239">DNA-directed DNA polymerase</keyword>
<dbReference type="PRINTS" id="PR00869">
    <property type="entry name" value="DNAPOLX"/>
</dbReference>
<evidence type="ECO:0000256" key="10">
    <source>
        <dbReference type="ARBA" id="ARBA00049244"/>
    </source>
</evidence>
<evidence type="ECO:0000256" key="5">
    <source>
        <dbReference type="ARBA" id="ARBA00022723"/>
    </source>
</evidence>
<evidence type="ECO:0000256" key="6">
    <source>
        <dbReference type="ARBA" id="ARBA00022763"/>
    </source>
</evidence>
<dbReference type="InterPro" id="IPR028207">
    <property type="entry name" value="DNA_pol_B_palm_palm"/>
</dbReference>
<dbReference type="GO" id="GO:0003887">
    <property type="term" value="F:DNA-directed DNA polymerase activity"/>
    <property type="evidence" value="ECO:0007669"/>
    <property type="project" value="UniProtKB-UniRule"/>
</dbReference>
<evidence type="ECO:0000259" key="13">
    <source>
        <dbReference type="PROSITE" id="PS50172"/>
    </source>
</evidence>
<name>A0AAX6MPT5_9PEZI</name>
<accession>A0AAX6MPT5</accession>
<dbReference type="Gene3D" id="1.10.150.20">
    <property type="entry name" value="5' to 3' exonuclease, C-terminal subdomain"/>
    <property type="match status" value="1"/>
</dbReference>
<feature type="region of interest" description="Disordered" evidence="12">
    <location>
        <begin position="74"/>
        <end position="122"/>
    </location>
</feature>
<keyword evidence="8 11" id="KW-0234">DNA repair</keyword>
<dbReference type="PRINTS" id="PR00870">
    <property type="entry name" value="DNAPOLXBETA"/>
</dbReference>
<dbReference type="InterPro" id="IPR001357">
    <property type="entry name" value="BRCT_dom"/>
</dbReference>
<dbReference type="AlphaFoldDB" id="A0AAX6MPT5"/>
<keyword evidence="5" id="KW-0479">Metal-binding</keyword>
<dbReference type="InterPro" id="IPR037160">
    <property type="entry name" value="DNA_Pol_thumb_sf"/>
</dbReference>
<evidence type="ECO:0000256" key="4">
    <source>
        <dbReference type="ARBA" id="ARBA00022695"/>
    </source>
</evidence>
<dbReference type="PANTHER" id="PTHR11276:SF29">
    <property type="entry name" value="DNA POLYMERASE TYPE-X FAMILY PROTEIN POL4"/>
    <property type="match status" value="1"/>
</dbReference>
<dbReference type="Gene3D" id="3.30.210.10">
    <property type="entry name" value="DNA polymerase, thumb domain"/>
    <property type="match status" value="1"/>
</dbReference>
<dbReference type="SMART" id="SM00483">
    <property type="entry name" value="POLXc"/>
    <property type="match status" value="1"/>
</dbReference>
<dbReference type="InterPro" id="IPR029398">
    <property type="entry name" value="PolB_thumb"/>
</dbReference>
<dbReference type="PANTHER" id="PTHR11276">
    <property type="entry name" value="DNA POLYMERASE TYPE-X FAMILY MEMBER"/>
    <property type="match status" value="1"/>
</dbReference>
<organism evidence="14 15">
    <name type="scientific">Daldinia eschscholtzii</name>
    <dbReference type="NCBI Taxonomy" id="292717"/>
    <lineage>
        <taxon>Eukaryota</taxon>
        <taxon>Fungi</taxon>
        <taxon>Dikarya</taxon>
        <taxon>Ascomycota</taxon>
        <taxon>Pezizomycotina</taxon>
        <taxon>Sordariomycetes</taxon>
        <taxon>Xylariomycetidae</taxon>
        <taxon>Xylariales</taxon>
        <taxon>Hypoxylaceae</taxon>
        <taxon>Daldinia</taxon>
    </lineage>
</organism>
<evidence type="ECO:0000256" key="11">
    <source>
        <dbReference type="RuleBase" id="RU366014"/>
    </source>
</evidence>
<dbReference type="Pfam" id="PF10391">
    <property type="entry name" value="DNA_pol_lambd_f"/>
    <property type="match status" value="1"/>
</dbReference>
<dbReference type="SUPFAM" id="SSF81301">
    <property type="entry name" value="Nucleotidyltransferase"/>
    <property type="match status" value="1"/>
</dbReference>
<dbReference type="GO" id="GO:0005634">
    <property type="term" value="C:nucleus"/>
    <property type="evidence" value="ECO:0007669"/>
    <property type="project" value="UniProtKB-SubCell"/>
</dbReference>
<dbReference type="PROSITE" id="PS50172">
    <property type="entry name" value="BRCT"/>
    <property type="match status" value="1"/>
</dbReference>
<sequence length="627" mass="71081">MPPDFPPNFPLIYLLPTHIELDKLPELRSKIPTLTHDINEASIILGKISNKERAKFELRRRSVLTEDINIPSARLLTPETQADDPSPPPKRRKLESSASPLPTHDSRQTAIPEGEILDDNSSTLSRASLEDQWIGSTTEDDDYSIIKVVKLSWFMDCLAQDSILPIDKYLIYQGRKIQKIPSKPPPNPDDILRRARQEGGNDGSSARGFSQTYLSASQHSRTSSHVKRPELVHESTSEHERRLYLPPVPAYLHTTYSCQRPTPVDPPNSSFIDELEKVRTLRTLEGDKIGIRAYSTSIASLSAYPYLISHPAEVERLPGCGEKIAMLYQQWKANGYLEEVEDAKKDPKMSVLQLFYNIWGVADTTAREFYKKGWRDIDDIIEYGWDSLTRVQQIGVKYYDELQEKLPRREVEEIGQIILDHANSVRKGFEMVIVGGYRRGKKESGDVDVVLSHPDPAATLNSVVDIVKSLEKDKYITHTLIMSTKNSERGQTPVAWKGQDRRAGSGFDTLDKALVVWQDPSWDKTASPKNPNPHRRVDIIISPWKTAGCAVIGWTGGTTFQRDLRRYCKHVKTLKFDSSGVRSRTDGSWVDLESDANGPAPDMLTAEKRVFERLGLEWRPPEERCTR</sequence>
<proteinExistence type="inferred from homology"/>
<feature type="domain" description="BRCT" evidence="13">
    <location>
        <begin position="146"/>
        <end position="171"/>
    </location>
</feature>
<dbReference type="GO" id="GO:0003677">
    <property type="term" value="F:DNA binding"/>
    <property type="evidence" value="ECO:0007669"/>
    <property type="project" value="UniProtKB-UniRule"/>
</dbReference>
<dbReference type="Pfam" id="PF14716">
    <property type="entry name" value="HHH_8"/>
    <property type="match status" value="1"/>
</dbReference>
<dbReference type="GO" id="GO:0046872">
    <property type="term" value="F:metal ion binding"/>
    <property type="evidence" value="ECO:0007669"/>
    <property type="project" value="UniProtKB-UniRule"/>
</dbReference>
<reference evidence="14 15" key="1">
    <citation type="journal article" date="2024" name="Front Chem Biol">
        <title>Unveiling the potential of Daldinia eschscholtzii MFLUCC 19-0629 through bioactivity and bioinformatics studies for enhanced sustainable agriculture production.</title>
        <authorList>
            <person name="Brooks S."/>
            <person name="Weaver J.A."/>
            <person name="Klomchit A."/>
            <person name="Alharthi S.A."/>
            <person name="Onlamun T."/>
            <person name="Nurani R."/>
            <person name="Vong T.K."/>
            <person name="Alberti F."/>
            <person name="Greco C."/>
        </authorList>
    </citation>
    <scope>NUCLEOTIDE SEQUENCE [LARGE SCALE GENOMIC DNA]</scope>
    <source>
        <strain evidence="14">MFLUCC 19-0629</strain>
    </source>
</reference>
<dbReference type="Pfam" id="PF14791">
    <property type="entry name" value="DNA_pol_B_thumb"/>
    <property type="match status" value="1"/>
</dbReference>
<keyword evidence="15" id="KW-1185">Reference proteome</keyword>
<dbReference type="InterPro" id="IPR002008">
    <property type="entry name" value="DNA_pol_X_beta-like"/>
</dbReference>
<dbReference type="SUPFAM" id="SSF47802">
    <property type="entry name" value="DNA polymerase beta, N-terminal domain-like"/>
    <property type="match status" value="1"/>
</dbReference>
<dbReference type="GO" id="GO:0006303">
    <property type="term" value="P:double-strand break repair via nonhomologous end joining"/>
    <property type="evidence" value="ECO:0007669"/>
    <property type="project" value="TreeGrafter"/>
</dbReference>
<dbReference type="FunFam" id="1.10.150.20:FF:000010">
    <property type="entry name" value="DNA polymerase lambda"/>
    <property type="match status" value="1"/>
</dbReference>
<comment type="catalytic activity">
    <reaction evidence="10 11">
        <text>DNA(n) + a 2'-deoxyribonucleoside 5'-triphosphate = DNA(n+1) + diphosphate</text>
        <dbReference type="Rhea" id="RHEA:22508"/>
        <dbReference type="Rhea" id="RHEA-COMP:17339"/>
        <dbReference type="Rhea" id="RHEA-COMP:17340"/>
        <dbReference type="ChEBI" id="CHEBI:33019"/>
        <dbReference type="ChEBI" id="CHEBI:61560"/>
        <dbReference type="ChEBI" id="CHEBI:173112"/>
        <dbReference type="EC" id="2.7.7.7"/>
    </reaction>
</comment>
<dbReference type="InterPro" id="IPR019843">
    <property type="entry name" value="DNA_pol-X_BS"/>
</dbReference>
<evidence type="ECO:0000256" key="8">
    <source>
        <dbReference type="ARBA" id="ARBA00023204"/>
    </source>
</evidence>
<evidence type="ECO:0000313" key="15">
    <source>
        <dbReference type="Proteomes" id="UP001369815"/>
    </source>
</evidence>
<dbReference type="FunFam" id="1.10.150.110:FF:000005">
    <property type="entry name" value="DNA polymerase POL4"/>
    <property type="match status" value="1"/>
</dbReference>
<feature type="compositionally biased region" description="Polar residues" evidence="12">
    <location>
        <begin position="203"/>
        <end position="223"/>
    </location>
</feature>
<evidence type="ECO:0000256" key="3">
    <source>
        <dbReference type="ARBA" id="ARBA00022679"/>
    </source>
</evidence>
<keyword evidence="4 11" id="KW-0548">Nucleotidyltransferase</keyword>
<comment type="similarity">
    <text evidence="2 11">Belongs to the DNA polymerase type-X family.</text>
</comment>
<keyword evidence="6 11" id="KW-0227">DNA damage</keyword>
<dbReference type="Pfam" id="PF14792">
    <property type="entry name" value="DNA_pol_B_palm"/>
    <property type="match status" value="1"/>
</dbReference>
<feature type="compositionally biased region" description="Basic and acidic residues" evidence="12">
    <location>
        <begin position="190"/>
        <end position="199"/>
    </location>
</feature>
<dbReference type="CDD" id="cd00141">
    <property type="entry name" value="NT_POLXc"/>
    <property type="match status" value="1"/>
</dbReference>
<evidence type="ECO:0000256" key="12">
    <source>
        <dbReference type="SAM" id="MobiDB-lite"/>
    </source>
</evidence>
<dbReference type="Gene3D" id="1.10.150.110">
    <property type="entry name" value="DNA polymerase beta, N-terminal domain-like"/>
    <property type="match status" value="1"/>
</dbReference>
<dbReference type="InterPro" id="IPR022312">
    <property type="entry name" value="DNA_pol_X"/>
</dbReference>
<evidence type="ECO:0000256" key="1">
    <source>
        <dbReference type="ARBA" id="ARBA00004123"/>
    </source>
</evidence>
<dbReference type="InterPro" id="IPR018944">
    <property type="entry name" value="DNA_pol_lambd_fingers_domain"/>
</dbReference>
<dbReference type="SUPFAM" id="SSF81585">
    <property type="entry name" value="PsbU/PolX domain-like"/>
    <property type="match status" value="1"/>
</dbReference>
<keyword evidence="9 11" id="KW-0539">Nucleus</keyword>
<feature type="region of interest" description="Disordered" evidence="12">
    <location>
        <begin position="178"/>
        <end position="239"/>
    </location>
</feature>
<comment type="caution">
    <text evidence="14">The sequence shown here is derived from an EMBL/GenBank/DDBJ whole genome shotgun (WGS) entry which is preliminary data.</text>
</comment>
<evidence type="ECO:0000256" key="7">
    <source>
        <dbReference type="ARBA" id="ARBA00022932"/>
    </source>
</evidence>
<dbReference type="EMBL" id="JBANMG010000004">
    <property type="protein sequence ID" value="KAK6954201.1"/>
    <property type="molecule type" value="Genomic_DNA"/>
</dbReference>
<gene>
    <name evidence="14" type="ORF">Daesc_004166</name>
</gene>
<dbReference type="FunFam" id="3.30.210.10:FF:000005">
    <property type="entry name" value="DNA polymerase IV"/>
    <property type="match status" value="1"/>
</dbReference>
<keyword evidence="3 11" id="KW-0808">Transferase</keyword>
<dbReference type="InterPro" id="IPR002054">
    <property type="entry name" value="DNA-dir_DNA_pol_X"/>
</dbReference>
<comment type="function">
    <text evidence="11">DNA polymerase that functions in several pathways of DNA repair. Involved in base excision repair (BER) responsible for repair of lesions that give rise to abasic (AP) sites in DNA. Also contributes to DNA double-strand break repair by non-homologous end joining and homologous recombination. Has both template-dependent and template-independent (terminal transferase) DNA polymerase activities. Has also a 5'-deoxyribose-5-phosphate lyase (dRP lyase) activity.</text>
</comment>
<dbReference type="Gene3D" id="3.30.460.10">
    <property type="entry name" value="Beta Polymerase, domain 2"/>
    <property type="match status" value="1"/>
</dbReference>
<dbReference type="PROSITE" id="PS00522">
    <property type="entry name" value="DNA_POLYMERASE_X"/>
    <property type="match status" value="1"/>
</dbReference>
<protein>
    <recommendedName>
        <fullName evidence="11">DNA polymerase</fullName>
        <ecNumber evidence="11">2.7.7.7</ecNumber>
    </recommendedName>
</protein>
<evidence type="ECO:0000313" key="14">
    <source>
        <dbReference type="EMBL" id="KAK6954201.1"/>
    </source>
</evidence>
<dbReference type="InterPro" id="IPR010996">
    <property type="entry name" value="HHH_MUS81"/>
</dbReference>
<feature type="compositionally biased region" description="Basic and acidic residues" evidence="12">
    <location>
        <begin position="227"/>
        <end position="239"/>
    </location>
</feature>
<evidence type="ECO:0000256" key="2">
    <source>
        <dbReference type="ARBA" id="ARBA00008323"/>
    </source>
</evidence>